<dbReference type="Proteomes" id="UP000824044">
    <property type="component" value="Unassembled WGS sequence"/>
</dbReference>
<dbReference type="InterPro" id="IPR013708">
    <property type="entry name" value="Shikimate_DH-bd_N"/>
</dbReference>
<proteinExistence type="predicted"/>
<sequence>MLKLCVIGKDVSQSQSPAMHTFLLHKMGADCSYEAVSIPPAEFSARAEALFETYDAFNVTIPFKGDIMPYLKSIEGDAKSFGAVNTVLSKERRGFNTDGLGFMLMLENAGVNVSGKSVLVLGTGGAGRSCLKKLMEHGALVSAYERDTARLKAVYEEFGRFTPLSEVEAKPYDIIFNCTGIGMHNTVGMTPSVRTAAGEVPVGRELLSLCDTAVDLIYVPAQSEFLRIAAELGKKTVNGASMLFYQAYYADCIYLGRTPDAAEAKGYYIQYQGGKV</sequence>
<dbReference type="GO" id="GO:0005829">
    <property type="term" value="C:cytosol"/>
    <property type="evidence" value="ECO:0007669"/>
    <property type="project" value="TreeGrafter"/>
</dbReference>
<accession>A0A9D2IUY5</accession>
<gene>
    <name evidence="4" type="ORF">H9812_01155</name>
</gene>
<organism evidence="4 5">
    <name type="scientific">Candidatus Gallimonas intestinigallinarum</name>
    <dbReference type="NCBI Taxonomy" id="2838604"/>
    <lineage>
        <taxon>Bacteria</taxon>
        <taxon>Bacillati</taxon>
        <taxon>Bacillota</taxon>
        <taxon>Clostridia</taxon>
        <taxon>Candidatus Gallimonas</taxon>
    </lineage>
</organism>
<keyword evidence="2" id="KW-0057">Aromatic amino acid biosynthesis</keyword>
<dbReference type="SUPFAM" id="SSF53223">
    <property type="entry name" value="Aminoacid dehydrogenase-like, N-terminal domain"/>
    <property type="match status" value="1"/>
</dbReference>
<evidence type="ECO:0000259" key="3">
    <source>
        <dbReference type="Pfam" id="PF08501"/>
    </source>
</evidence>
<dbReference type="GO" id="GO:0009423">
    <property type="term" value="P:chorismate biosynthetic process"/>
    <property type="evidence" value="ECO:0007669"/>
    <property type="project" value="TreeGrafter"/>
</dbReference>
<dbReference type="SUPFAM" id="SSF51735">
    <property type="entry name" value="NAD(P)-binding Rossmann-fold domains"/>
    <property type="match status" value="1"/>
</dbReference>
<protein>
    <submittedName>
        <fullName evidence="4">Shikimate dehydrogenase</fullName>
    </submittedName>
</protein>
<evidence type="ECO:0000313" key="5">
    <source>
        <dbReference type="Proteomes" id="UP000824044"/>
    </source>
</evidence>
<comment type="pathway">
    <text evidence="1">Metabolic intermediate biosynthesis; chorismate biosynthesis; chorismate from D-erythrose 4-phosphate and phosphoenolpyruvate: step 4/7.</text>
</comment>
<dbReference type="CDD" id="cd01065">
    <property type="entry name" value="NAD_bind_Shikimate_DH"/>
    <property type="match status" value="1"/>
</dbReference>
<evidence type="ECO:0000256" key="2">
    <source>
        <dbReference type="ARBA" id="ARBA00023141"/>
    </source>
</evidence>
<dbReference type="GO" id="GO:0004764">
    <property type="term" value="F:shikimate 3-dehydrogenase (NADP+) activity"/>
    <property type="evidence" value="ECO:0007669"/>
    <property type="project" value="InterPro"/>
</dbReference>
<dbReference type="PANTHER" id="PTHR21089:SF1">
    <property type="entry name" value="BIFUNCTIONAL 3-DEHYDROQUINATE DEHYDRATASE_SHIKIMATE DEHYDROGENASE, CHLOROPLASTIC"/>
    <property type="match status" value="1"/>
</dbReference>
<name>A0A9D2IUY5_9FIRM</name>
<dbReference type="PANTHER" id="PTHR21089">
    <property type="entry name" value="SHIKIMATE DEHYDROGENASE"/>
    <property type="match status" value="1"/>
</dbReference>
<dbReference type="InterPro" id="IPR046346">
    <property type="entry name" value="Aminoacid_DH-like_N_sf"/>
</dbReference>
<dbReference type="GO" id="GO:0050661">
    <property type="term" value="F:NADP binding"/>
    <property type="evidence" value="ECO:0007669"/>
    <property type="project" value="TreeGrafter"/>
</dbReference>
<dbReference type="GO" id="GO:0009073">
    <property type="term" value="P:aromatic amino acid family biosynthetic process"/>
    <property type="evidence" value="ECO:0007669"/>
    <property type="project" value="UniProtKB-KW"/>
</dbReference>
<keyword evidence="2" id="KW-0028">Amino-acid biosynthesis</keyword>
<feature type="domain" description="Shikimate dehydrogenase substrate binding N-terminal" evidence="3">
    <location>
        <begin position="6"/>
        <end position="87"/>
    </location>
</feature>
<evidence type="ECO:0000313" key="4">
    <source>
        <dbReference type="EMBL" id="HIZ24074.1"/>
    </source>
</evidence>
<dbReference type="AlphaFoldDB" id="A0A9D2IUY5"/>
<dbReference type="GO" id="GO:0019632">
    <property type="term" value="P:shikimate metabolic process"/>
    <property type="evidence" value="ECO:0007669"/>
    <property type="project" value="TreeGrafter"/>
</dbReference>
<reference evidence="4" key="1">
    <citation type="journal article" date="2021" name="PeerJ">
        <title>Extensive microbial diversity within the chicken gut microbiome revealed by metagenomics and culture.</title>
        <authorList>
            <person name="Gilroy R."/>
            <person name="Ravi A."/>
            <person name="Getino M."/>
            <person name="Pursley I."/>
            <person name="Horton D.L."/>
            <person name="Alikhan N.F."/>
            <person name="Baker D."/>
            <person name="Gharbi K."/>
            <person name="Hall N."/>
            <person name="Watson M."/>
            <person name="Adriaenssens E.M."/>
            <person name="Foster-Nyarko E."/>
            <person name="Jarju S."/>
            <person name="Secka A."/>
            <person name="Antonio M."/>
            <person name="Oren A."/>
            <person name="Chaudhuri R.R."/>
            <person name="La Ragione R."/>
            <person name="Hildebrand F."/>
            <person name="Pallen M.J."/>
        </authorList>
    </citation>
    <scope>NUCLEOTIDE SEQUENCE</scope>
    <source>
        <strain evidence="4">CHK33-5263</strain>
    </source>
</reference>
<dbReference type="InterPro" id="IPR036291">
    <property type="entry name" value="NAD(P)-bd_dom_sf"/>
</dbReference>
<comment type="caution">
    <text evidence="4">The sequence shown here is derived from an EMBL/GenBank/DDBJ whole genome shotgun (WGS) entry which is preliminary data.</text>
</comment>
<evidence type="ECO:0000256" key="1">
    <source>
        <dbReference type="ARBA" id="ARBA00004871"/>
    </source>
</evidence>
<dbReference type="EMBL" id="DXBS01000027">
    <property type="protein sequence ID" value="HIZ24074.1"/>
    <property type="molecule type" value="Genomic_DNA"/>
</dbReference>
<dbReference type="Gene3D" id="3.40.50.720">
    <property type="entry name" value="NAD(P)-binding Rossmann-like Domain"/>
    <property type="match status" value="1"/>
</dbReference>
<dbReference type="InterPro" id="IPR022893">
    <property type="entry name" value="Shikimate_DH_fam"/>
</dbReference>
<reference evidence="4" key="2">
    <citation type="submission" date="2021-04" db="EMBL/GenBank/DDBJ databases">
        <authorList>
            <person name="Gilroy R."/>
        </authorList>
    </citation>
    <scope>NUCLEOTIDE SEQUENCE</scope>
    <source>
        <strain evidence="4">CHK33-5263</strain>
    </source>
</reference>
<dbReference type="Gene3D" id="3.40.50.10860">
    <property type="entry name" value="Leucine Dehydrogenase, chain A, domain 1"/>
    <property type="match status" value="1"/>
</dbReference>
<dbReference type="Pfam" id="PF08501">
    <property type="entry name" value="Shikimate_dh_N"/>
    <property type="match status" value="1"/>
</dbReference>